<organism evidence="1 2">
    <name type="scientific">Aliarcobacter butzleri L348</name>
    <dbReference type="NCBI Taxonomy" id="1447256"/>
    <lineage>
        <taxon>Bacteria</taxon>
        <taxon>Pseudomonadati</taxon>
        <taxon>Campylobacterota</taxon>
        <taxon>Epsilonproteobacteria</taxon>
        <taxon>Campylobacterales</taxon>
        <taxon>Arcobacteraceae</taxon>
        <taxon>Aliarcobacter</taxon>
    </lineage>
</organism>
<dbReference type="Proteomes" id="UP000035514">
    <property type="component" value="Unassembled WGS sequence"/>
</dbReference>
<proteinExistence type="predicted"/>
<reference evidence="1 2" key="1">
    <citation type="submission" date="2014-01" db="EMBL/GenBank/DDBJ databases">
        <title>Development of a Comparative Genomic Fingerprinting Assay for High Resolution Genotyping of Arcobacter butzleri.</title>
        <authorList>
            <person name="Webb A.L."/>
            <person name="Inglis G.D."/>
            <person name="Kruczkiewicz P."/>
            <person name="Selinger L.B."/>
            <person name="Taboada E.N."/>
        </authorList>
    </citation>
    <scope>NUCLEOTIDE SEQUENCE [LARGE SCALE GENOMIC DNA]</scope>
    <source>
        <strain evidence="1 2">L348</strain>
    </source>
</reference>
<name>A0A0G9JT08_9BACT</name>
<protein>
    <submittedName>
        <fullName evidence="1">Uncharacterized protein</fullName>
    </submittedName>
</protein>
<evidence type="ECO:0000313" key="1">
    <source>
        <dbReference type="EMBL" id="KLD96724.1"/>
    </source>
</evidence>
<dbReference type="RefSeq" id="WP_155401092.1">
    <property type="nucleotide sequence ID" value="NZ_JAIQ01000165.1"/>
</dbReference>
<dbReference type="EMBL" id="JAIQ01000165">
    <property type="protein sequence ID" value="KLD96724.1"/>
    <property type="molecule type" value="Genomic_DNA"/>
</dbReference>
<evidence type="ECO:0000313" key="2">
    <source>
        <dbReference type="Proteomes" id="UP000035514"/>
    </source>
</evidence>
<gene>
    <name evidence="1" type="ORF">AA20_11550</name>
</gene>
<sequence>MSDNENKKIEQNERLEKVKKIVEIIDEDKDEARKIINILIASYDIPKELF</sequence>
<comment type="caution">
    <text evidence="1">The sequence shown here is derived from an EMBL/GenBank/DDBJ whole genome shotgun (WGS) entry which is preliminary data.</text>
</comment>
<dbReference type="AlphaFoldDB" id="A0A0G9JT08"/>
<accession>A0A0G9JT08</accession>